<dbReference type="EMBL" id="BARS01017788">
    <property type="protein sequence ID" value="GAF87464.1"/>
    <property type="molecule type" value="Genomic_DNA"/>
</dbReference>
<protein>
    <recommendedName>
        <fullName evidence="1">LTD domain-containing protein</fullName>
    </recommendedName>
</protein>
<dbReference type="AlphaFoldDB" id="X0T2M9"/>
<feature type="non-terminal residue" evidence="2">
    <location>
        <position position="1"/>
    </location>
</feature>
<evidence type="ECO:0000313" key="2">
    <source>
        <dbReference type="EMBL" id="GAF87464.1"/>
    </source>
</evidence>
<dbReference type="Gene3D" id="2.60.40.1260">
    <property type="entry name" value="Lamin Tail domain"/>
    <property type="match status" value="1"/>
</dbReference>
<reference evidence="2" key="1">
    <citation type="journal article" date="2014" name="Front. Microbiol.">
        <title>High frequency of phylogenetically diverse reductive dehalogenase-homologous genes in deep subseafloor sedimentary metagenomes.</title>
        <authorList>
            <person name="Kawai M."/>
            <person name="Futagami T."/>
            <person name="Toyoda A."/>
            <person name="Takaki Y."/>
            <person name="Nishi S."/>
            <person name="Hori S."/>
            <person name="Arai W."/>
            <person name="Tsubouchi T."/>
            <person name="Morono Y."/>
            <person name="Uchiyama I."/>
            <person name="Ito T."/>
            <person name="Fujiyama A."/>
            <person name="Inagaki F."/>
            <person name="Takami H."/>
        </authorList>
    </citation>
    <scope>NUCLEOTIDE SEQUENCE</scope>
    <source>
        <strain evidence="2">Expedition CK06-06</strain>
    </source>
</reference>
<dbReference type="InterPro" id="IPR001322">
    <property type="entry name" value="Lamin_tail_dom"/>
</dbReference>
<gene>
    <name evidence="2" type="ORF">S01H1_29046</name>
</gene>
<dbReference type="SUPFAM" id="SSF74853">
    <property type="entry name" value="Lamin A/C globular tail domain"/>
    <property type="match status" value="1"/>
</dbReference>
<evidence type="ECO:0000259" key="1">
    <source>
        <dbReference type="PROSITE" id="PS51841"/>
    </source>
</evidence>
<dbReference type="Pfam" id="PF00932">
    <property type="entry name" value="LTD"/>
    <property type="match status" value="1"/>
</dbReference>
<dbReference type="PROSITE" id="PS51841">
    <property type="entry name" value="LTD"/>
    <property type="match status" value="1"/>
</dbReference>
<sequence>YLELKNIGAQAMDLAGIQFTEGVHFTFGAMTLEPGEYVLVVKDIDAFNARYDPTGAIGYSIAGAFIDDTSLGNGGDDLILKDPLGFTIHDFQYSDGWFPHTDGDGFSLIVRDATQDVDLWDAKDGWRASWASHGNPGQADPSTVGPGDVVLNELLAHSADPLDPDGDWVELKNTTGSAIDITGWFLSDDPDNLLKYKIGTAAPASIDGGGFVVFTETANFGDTAADPGRLVPFAFSEFGDVVGDALYLTSSPDGIHAGGYREDEFFGPSLGDVSFGR</sequence>
<feature type="domain" description="LTD" evidence="1">
    <location>
        <begin position="135"/>
        <end position="277"/>
    </location>
</feature>
<feature type="non-terminal residue" evidence="2">
    <location>
        <position position="277"/>
    </location>
</feature>
<dbReference type="InterPro" id="IPR036415">
    <property type="entry name" value="Lamin_tail_dom_sf"/>
</dbReference>
<comment type="caution">
    <text evidence="2">The sequence shown here is derived from an EMBL/GenBank/DDBJ whole genome shotgun (WGS) entry which is preliminary data.</text>
</comment>
<name>X0T2M9_9ZZZZ</name>
<organism evidence="2">
    <name type="scientific">marine sediment metagenome</name>
    <dbReference type="NCBI Taxonomy" id="412755"/>
    <lineage>
        <taxon>unclassified sequences</taxon>
        <taxon>metagenomes</taxon>
        <taxon>ecological metagenomes</taxon>
    </lineage>
</organism>
<accession>X0T2M9</accession>
<proteinExistence type="predicted"/>